<gene>
    <name evidence="5" type="primary">MUC16</name>
</gene>
<dbReference type="GeneID" id="117677378"/>
<feature type="domain" description="SEA" evidence="3">
    <location>
        <begin position="846"/>
        <end position="967"/>
    </location>
</feature>
<feature type="region of interest" description="Disordered" evidence="1">
    <location>
        <begin position="80"/>
        <end position="133"/>
    </location>
</feature>
<evidence type="ECO:0000256" key="2">
    <source>
        <dbReference type="SAM" id="Phobius"/>
    </source>
</evidence>
<feature type="region of interest" description="Disordered" evidence="1">
    <location>
        <begin position="1"/>
        <end position="44"/>
    </location>
</feature>
<feature type="domain" description="SEA" evidence="3">
    <location>
        <begin position="572"/>
        <end position="693"/>
    </location>
</feature>
<keyword evidence="2" id="KW-0472">Membrane</keyword>
<feature type="domain" description="SEA" evidence="3">
    <location>
        <begin position="1249"/>
        <end position="1362"/>
    </location>
</feature>
<keyword evidence="2" id="KW-1133">Transmembrane helix</keyword>
<feature type="compositionally biased region" description="Low complexity" evidence="1">
    <location>
        <begin position="100"/>
        <end position="113"/>
    </location>
</feature>
<feature type="compositionally biased region" description="Polar residues" evidence="1">
    <location>
        <begin position="80"/>
        <end position="99"/>
    </location>
</feature>
<feature type="domain" description="SEA" evidence="3">
    <location>
        <begin position="1369"/>
        <end position="1489"/>
    </location>
</feature>
<feature type="transmembrane region" description="Helical" evidence="2">
    <location>
        <begin position="1503"/>
        <end position="1531"/>
    </location>
</feature>
<accession>A0ABM3ZQF8</accession>
<dbReference type="Pfam" id="PF01390">
    <property type="entry name" value="SEA"/>
    <property type="match status" value="10"/>
</dbReference>
<dbReference type="RefSeq" id="XP_060550602.1">
    <property type="nucleotide sequence ID" value="XM_060694619.1"/>
</dbReference>
<dbReference type="PROSITE" id="PS50024">
    <property type="entry name" value="SEA"/>
    <property type="match status" value="10"/>
</dbReference>
<evidence type="ECO:0000256" key="1">
    <source>
        <dbReference type="SAM" id="MobiDB-lite"/>
    </source>
</evidence>
<feature type="compositionally biased region" description="Low complexity" evidence="1">
    <location>
        <begin position="1"/>
        <end position="41"/>
    </location>
</feature>
<dbReference type="PANTHER" id="PTHR14672">
    <property type="entry name" value="MUCIN-16"/>
    <property type="match status" value="1"/>
</dbReference>
<protein>
    <submittedName>
        <fullName evidence="5">Mucin-16 isoform X1</fullName>
    </submittedName>
</protein>
<organism evidence="4 5">
    <name type="scientific">Pantherophis guttatus</name>
    <name type="common">Corn snake</name>
    <name type="synonym">Elaphe guttata</name>
    <dbReference type="NCBI Taxonomy" id="94885"/>
    <lineage>
        <taxon>Eukaryota</taxon>
        <taxon>Metazoa</taxon>
        <taxon>Chordata</taxon>
        <taxon>Craniata</taxon>
        <taxon>Vertebrata</taxon>
        <taxon>Euteleostomi</taxon>
        <taxon>Lepidosauria</taxon>
        <taxon>Squamata</taxon>
        <taxon>Bifurcata</taxon>
        <taxon>Unidentata</taxon>
        <taxon>Episquamata</taxon>
        <taxon>Toxicofera</taxon>
        <taxon>Serpentes</taxon>
        <taxon>Colubroidea</taxon>
        <taxon>Colubridae</taxon>
        <taxon>Colubrinae</taxon>
        <taxon>Pantherophis</taxon>
    </lineage>
</organism>
<evidence type="ECO:0000313" key="4">
    <source>
        <dbReference type="Proteomes" id="UP001652622"/>
    </source>
</evidence>
<feature type="domain" description="SEA" evidence="3">
    <location>
        <begin position="161"/>
        <end position="282"/>
    </location>
</feature>
<feature type="domain" description="SEA" evidence="3">
    <location>
        <begin position="983"/>
        <end position="1104"/>
    </location>
</feature>
<dbReference type="Proteomes" id="UP001652622">
    <property type="component" value="Unplaced"/>
</dbReference>
<feature type="domain" description="SEA" evidence="3">
    <location>
        <begin position="709"/>
        <end position="830"/>
    </location>
</feature>
<proteinExistence type="predicted"/>
<feature type="domain" description="SEA" evidence="3">
    <location>
        <begin position="1120"/>
        <end position="1241"/>
    </location>
</feature>
<evidence type="ECO:0000313" key="5">
    <source>
        <dbReference type="RefSeq" id="XP_060550602.1"/>
    </source>
</evidence>
<dbReference type="InterPro" id="IPR028850">
    <property type="entry name" value="MUC16"/>
</dbReference>
<feature type="domain" description="SEA" evidence="3">
    <location>
        <begin position="298"/>
        <end position="419"/>
    </location>
</feature>
<dbReference type="InterPro" id="IPR000082">
    <property type="entry name" value="SEA_dom"/>
</dbReference>
<dbReference type="SMART" id="SM00200">
    <property type="entry name" value="SEA"/>
    <property type="match status" value="8"/>
</dbReference>
<dbReference type="SUPFAM" id="SSF82671">
    <property type="entry name" value="SEA domain"/>
    <property type="match status" value="10"/>
</dbReference>
<dbReference type="PANTHER" id="PTHR14672:SF1">
    <property type="entry name" value="MUCIN-16"/>
    <property type="match status" value="1"/>
</dbReference>
<dbReference type="InterPro" id="IPR036364">
    <property type="entry name" value="SEA_dom_sf"/>
</dbReference>
<feature type="domain" description="SEA" evidence="3">
    <location>
        <begin position="435"/>
        <end position="556"/>
    </location>
</feature>
<reference evidence="5" key="1">
    <citation type="submission" date="2025-08" db="UniProtKB">
        <authorList>
            <consortium name="RefSeq"/>
        </authorList>
    </citation>
    <scope>IDENTIFICATION</scope>
    <source>
        <tissue evidence="5">Blood</tissue>
    </source>
</reference>
<keyword evidence="4" id="KW-1185">Reference proteome</keyword>
<dbReference type="Gene3D" id="3.30.70.960">
    <property type="entry name" value="SEA domain"/>
    <property type="match status" value="10"/>
</dbReference>
<sequence>MSALPSTASAKSTVTSSISKTTTPTPERRVSSTSSPESSTVKLEESLVTFSTSSILERTTLIPVSGEISTTATLISSVSHQTESVSPHEMSMTSLGTFRTSTSPTNIISTSTSETRRGPVTPTPSPSPEGNLFTSEANIASTLLSTTPVETVSPTSKPPVTTECFTLNFTTKNVKYEPPMSDPKSKLFSATERVFRKLFGEILKTSKIGPHLINCNLSTLRPVNQGKSIGVDSVCCYRKTANAPPFDRVNIYRKFINETNGFTKMRNYKLDPNSLFVNDYHEAPPQTTLSPTSKPPVTTECFTVNFTTTNLIYRSEMADPTSKIFSKTQQLFINMLGQILNTSKIGPDLINCSLSTLRPVNEGKNTGVNSVCCYRKNTTAPPFDRVNMYHKFINETNGFTKMKNYNLDPNSLFVNDYHEAAPQTTLSPTSKPPVATECFTVNLTVTNLIYRPEMADPTSRIFRSTQRLFINSLERILNTSKIGPDLINCSLSTLRPVNEGKNTRVNSVCCYRKTTSAPPFDRVNIYHKFRNETNGFTTMERYNLDPNSLFVNDYHEAAPQTTLSPTSKPPVATECFTVNLTVTNLIYRPEMADPTSRIFRSTQRLFVNLLGRRLNTSKIGPDLINCSLSTLRPVNEGKNTRVNSVCCYRKTTSAPPFDRVNIYHKFRNETNGFTKMERYNLDPNSLFVNDYHEAAPQTTVSPTSKPPVATECFTVNFTTNNLIYRQQMSIPKSKLYISTQRVFSKLLEQILKASKIGPDLINCNLSTLRPVNEGKNTGVDSVCCYRKTATAAPFDRVNIYHKFINETNGFTNMDRYNLDPDSLFVNDYHETSPQTTVSPTSKPPVATECFTVNFTTKNLIYRQQMSIPKSKLFTSTQRVFSKLMEQILKASKIGPDLINCNLSTLRPVNEGKNTGVDSVCCYRKTATAAPFDRVNIYRKFINETNGFTKMERYNLDPDSLFVKDYHEASPQTTVSPTSKPPVATECFTLNFTTNNLIYRQQMSNPKSKLYISTQRVFSKLLGQILKASKIGPDLINCSLSTLRPVNEGKNTGVNSVCCYRKTTSAPPFDRVNIYHKFRNETNSFTKMERYNLDPNSLFVNDYHEAPPQTTLSPTSKLPAATECFTVNFTATNLIYRSEMANPTSRIFSTTQRFFDKLLGDILKKSDIGPDLINCRLSTLRSVNQRKYTGVDSVCCYRKAATAPTFDPINIYQKFINETNHFTKMGRYNLDPNSLFVNGYSPSTTDSAPDLVGYELGFKIINNNLTNTNPLSPEYKQLMGSISNELNQLFHQSSISDGFKICAVTKLRIGSIIVDCKCYFHPARNISKETVKNVFQQETQNATSQWLGSRFQFMSFTIEAVTNQPPHMLKVKNFTVNFTIINLPYKDMKDPKSEVYQKTKASIKDELNHLYQRSDLNKSFVGCSVKNLRPTSHESQTDISSLCTFAVDFGSRTFDKDLVYDIFKNLTQNASLMGKYSLDNNSININAYPSAMATTEPPKQELPYWAIILICFSVLLGSIFFFLLCVLTVVWVKRRAGKYQIQRNIFGLYFPCMGMQKS</sequence>
<name>A0ABM3ZQF8_PANGU</name>
<keyword evidence="2" id="KW-0812">Transmembrane</keyword>
<evidence type="ECO:0000259" key="3">
    <source>
        <dbReference type="PROSITE" id="PS50024"/>
    </source>
</evidence>